<dbReference type="InParanoid" id="A0A2K1KBI1"/>
<dbReference type="EnsemblPlants" id="Pp3c7_12836V3.1">
    <property type="protein sequence ID" value="PAC:32924201.CDS.1"/>
    <property type="gene ID" value="Pp3c7_12836"/>
</dbReference>
<gene>
    <name evidence="1" type="ORF">PHYPA_010322</name>
</gene>
<dbReference type="Proteomes" id="UP000006727">
    <property type="component" value="Chromosome 7"/>
</dbReference>
<protein>
    <submittedName>
        <fullName evidence="1 2">Uncharacterized protein</fullName>
    </submittedName>
</protein>
<dbReference type="AlphaFoldDB" id="A0A2K1KBI1"/>
<reference evidence="1 3" key="2">
    <citation type="journal article" date="2018" name="Plant J.">
        <title>The Physcomitrella patens chromosome-scale assembly reveals moss genome structure and evolution.</title>
        <authorList>
            <person name="Lang D."/>
            <person name="Ullrich K.K."/>
            <person name="Murat F."/>
            <person name="Fuchs J."/>
            <person name="Jenkins J."/>
            <person name="Haas F.B."/>
            <person name="Piednoel M."/>
            <person name="Gundlach H."/>
            <person name="Van Bel M."/>
            <person name="Meyberg R."/>
            <person name="Vives C."/>
            <person name="Morata J."/>
            <person name="Symeonidi A."/>
            <person name="Hiss M."/>
            <person name="Muchero W."/>
            <person name="Kamisugi Y."/>
            <person name="Saleh O."/>
            <person name="Blanc G."/>
            <person name="Decker E.L."/>
            <person name="van Gessel N."/>
            <person name="Grimwood J."/>
            <person name="Hayes R.D."/>
            <person name="Graham S.W."/>
            <person name="Gunter L.E."/>
            <person name="McDaniel S.F."/>
            <person name="Hoernstein S.N.W."/>
            <person name="Larsson A."/>
            <person name="Li F.W."/>
            <person name="Perroud P.F."/>
            <person name="Phillips J."/>
            <person name="Ranjan P."/>
            <person name="Rokshar D.S."/>
            <person name="Rothfels C.J."/>
            <person name="Schneider L."/>
            <person name="Shu S."/>
            <person name="Stevenson D.W."/>
            <person name="Thummler F."/>
            <person name="Tillich M."/>
            <person name="Villarreal Aguilar J.C."/>
            <person name="Widiez T."/>
            <person name="Wong G.K."/>
            <person name="Wymore A."/>
            <person name="Zhang Y."/>
            <person name="Zimmer A.D."/>
            <person name="Quatrano R.S."/>
            <person name="Mayer K.F.X."/>
            <person name="Goodstein D."/>
            <person name="Casacuberta J.M."/>
            <person name="Vandepoele K."/>
            <person name="Reski R."/>
            <person name="Cuming A.C."/>
            <person name="Tuskan G.A."/>
            <person name="Maumus F."/>
            <person name="Salse J."/>
            <person name="Schmutz J."/>
            <person name="Rensing S.A."/>
        </authorList>
    </citation>
    <scope>NUCLEOTIDE SEQUENCE [LARGE SCALE GENOMIC DNA]</scope>
    <source>
        <strain evidence="2 3">cv. Gransden 2004</strain>
    </source>
</reference>
<dbReference type="EMBL" id="ABEU02000007">
    <property type="protein sequence ID" value="PNR51136.1"/>
    <property type="molecule type" value="Genomic_DNA"/>
</dbReference>
<proteinExistence type="predicted"/>
<evidence type="ECO:0000313" key="3">
    <source>
        <dbReference type="Proteomes" id="UP000006727"/>
    </source>
</evidence>
<reference evidence="2" key="3">
    <citation type="submission" date="2020-12" db="UniProtKB">
        <authorList>
            <consortium name="EnsemblPlants"/>
        </authorList>
    </citation>
    <scope>IDENTIFICATION</scope>
</reference>
<dbReference type="Gramene" id="Pp3c7_12836V3.1">
    <property type="protein sequence ID" value="PAC:32924201.CDS.1"/>
    <property type="gene ID" value="Pp3c7_12836"/>
</dbReference>
<sequence>MLEADFCFRGCSSQEVPIVAVVAIGRTLLSNTSGNIATPDCHPRNRETICSFTSMRNRYSTRLYKKGFRQSLTA</sequence>
<name>A0A2K1KBI1_PHYPA</name>
<organism evidence="1">
    <name type="scientific">Physcomitrium patens</name>
    <name type="common">Spreading-leaved earth moss</name>
    <name type="synonym">Physcomitrella patens</name>
    <dbReference type="NCBI Taxonomy" id="3218"/>
    <lineage>
        <taxon>Eukaryota</taxon>
        <taxon>Viridiplantae</taxon>
        <taxon>Streptophyta</taxon>
        <taxon>Embryophyta</taxon>
        <taxon>Bryophyta</taxon>
        <taxon>Bryophytina</taxon>
        <taxon>Bryopsida</taxon>
        <taxon>Funariidae</taxon>
        <taxon>Funariales</taxon>
        <taxon>Funariaceae</taxon>
        <taxon>Physcomitrium</taxon>
    </lineage>
</organism>
<accession>A0A2K1KBI1</accession>
<reference evidence="1 3" key="1">
    <citation type="journal article" date="2008" name="Science">
        <title>The Physcomitrella genome reveals evolutionary insights into the conquest of land by plants.</title>
        <authorList>
            <person name="Rensing S."/>
            <person name="Lang D."/>
            <person name="Zimmer A."/>
            <person name="Terry A."/>
            <person name="Salamov A."/>
            <person name="Shapiro H."/>
            <person name="Nishiyama T."/>
            <person name="Perroud P.-F."/>
            <person name="Lindquist E."/>
            <person name="Kamisugi Y."/>
            <person name="Tanahashi T."/>
            <person name="Sakakibara K."/>
            <person name="Fujita T."/>
            <person name="Oishi K."/>
            <person name="Shin-I T."/>
            <person name="Kuroki Y."/>
            <person name="Toyoda A."/>
            <person name="Suzuki Y."/>
            <person name="Hashimoto A."/>
            <person name="Yamaguchi K."/>
            <person name="Sugano A."/>
            <person name="Kohara Y."/>
            <person name="Fujiyama A."/>
            <person name="Anterola A."/>
            <person name="Aoki S."/>
            <person name="Ashton N."/>
            <person name="Barbazuk W.B."/>
            <person name="Barker E."/>
            <person name="Bennetzen J."/>
            <person name="Bezanilla M."/>
            <person name="Blankenship R."/>
            <person name="Cho S.H."/>
            <person name="Dutcher S."/>
            <person name="Estelle M."/>
            <person name="Fawcett J.A."/>
            <person name="Gundlach H."/>
            <person name="Hanada K."/>
            <person name="Heyl A."/>
            <person name="Hicks K.A."/>
            <person name="Hugh J."/>
            <person name="Lohr M."/>
            <person name="Mayer K."/>
            <person name="Melkozernov A."/>
            <person name="Murata T."/>
            <person name="Nelson D."/>
            <person name="Pils B."/>
            <person name="Prigge M."/>
            <person name="Reiss B."/>
            <person name="Renner T."/>
            <person name="Rombauts S."/>
            <person name="Rushton P."/>
            <person name="Sanderfoot A."/>
            <person name="Schween G."/>
            <person name="Shiu S.-H."/>
            <person name="Stueber K."/>
            <person name="Theodoulou F.L."/>
            <person name="Tu H."/>
            <person name="Van de Peer Y."/>
            <person name="Verrier P.J."/>
            <person name="Waters E."/>
            <person name="Wood A."/>
            <person name="Yang L."/>
            <person name="Cove D."/>
            <person name="Cuming A."/>
            <person name="Hasebe M."/>
            <person name="Lucas S."/>
            <person name="Mishler D.B."/>
            <person name="Reski R."/>
            <person name="Grigoriev I."/>
            <person name="Quatrano R.S."/>
            <person name="Boore J.L."/>
        </authorList>
    </citation>
    <scope>NUCLEOTIDE SEQUENCE [LARGE SCALE GENOMIC DNA]</scope>
    <source>
        <strain evidence="2 3">cv. Gransden 2004</strain>
    </source>
</reference>
<evidence type="ECO:0000313" key="1">
    <source>
        <dbReference type="EMBL" id="PNR51136.1"/>
    </source>
</evidence>
<evidence type="ECO:0000313" key="2">
    <source>
        <dbReference type="EnsemblPlants" id="PAC:32924201.CDS.1"/>
    </source>
</evidence>
<dbReference type="PaxDb" id="3218-PP1S75_149V6.1"/>
<keyword evidence="3" id="KW-1185">Reference proteome</keyword>